<dbReference type="GO" id="GO:0005524">
    <property type="term" value="F:ATP binding"/>
    <property type="evidence" value="ECO:0007669"/>
    <property type="project" value="UniProtKB-KW"/>
</dbReference>
<feature type="domain" description="ABC transporter" evidence="4">
    <location>
        <begin position="5"/>
        <end position="239"/>
    </location>
</feature>
<dbReference type="PANTHER" id="PTHR42798:SF7">
    <property type="entry name" value="ALPHA-D-RIBOSE 1-METHYLPHOSPHONATE 5-TRIPHOSPHATE SYNTHASE SUBUNIT PHNL"/>
    <property type="match status" value="1"/>
</dbReference>
<dbReference type="SUPFAM" id="SSF52540">
    <property type="entry name" value="P-loop containing nucleoside triphosphate hydrolases"/>
    <property type="match status" value="1"/>
</dbReference>
<dbReference type="InterPro" id="IPR003593">
    <property type="entry name" value="AAA+_ATPase"/>
</dbReference>
<dbReference type="PROSITE" id="PS00211">
    <property type="entry name" value="ABC_TRANSPORTER_1"/>
    <property type="match status" value="1"/>
</dbReference>
<dbReference type="PROSITE" id="PS50893">
    <property type="entry name" value="ABC_TRANSPORTER_2"/>
    <property type="match status" value="1"/>
</dbReference>
<dbReference type="PANTHER" id="PTHR42798">
    <property type="entry name" value="LIPOPROTEIN-RELEASING SYSTEM ATP-BINDING PROTEIN LOLD"/>
    <property type="match status" value="1"/>
</dbReference>
<keyword evidence="3 5" id="KW-0067">ATP-binding</keyword>
<evidence type="ECO:0000256" key="3">
    <source>
        <dbReference type="ARBA" id="ARBA00022840"/>
    </source>
</evidence>
<name>A0ABY7BKX3_9FIRM</name>
<dbReference type="Gene3D" id="3.40.50.300">
    <property type="entry name" value="P-loop containing nucleotide triphosphate hydrolases"/>
    <property type="match status" value="1"/>
</dbReference>
<evidence type="ECO:0000259" key="4">
    <source>
        <dbReference type="PROSITE" id="PS50893"/>
    </source>
</evidence>
<dbReference type="InterPro" id="IPR017871">
    <property type="entry name" value="ABC_transporter-like_CS"/>
</dbReference>
<keyword evidence="6" id="KW-1185">Reference proteome</keyword>
<accession>A0ABY7BKX3</accession>
<sequence>MESILEVKNLSKHFVLHMLQKKKIKGFENISFSLKEKEAIGIIGKSGSGKSSLLKCIYRTYIPTSGSVIFNSKIFGPIDLASASEDKILVLRNKEISYVSQFFKVIPRVSAIEIVSSELLKRGKKKEEAYYIASQYLERLDIPKDLWDAYPATFSGGQQQRLNIIKAIIVKPRLLLIDEPTASLDRYSKNKVIDLLLELKDEGTSIVGVFHDTDSMKRLVDKVYKIPEHICEGAEVLNI</sequence>
<dbReference type="RefSeq" id="WP_045168966.1">
    <property type="nucleotide sequence ID" value="NZ_CP113865.1"/>
</dbReference>
<reference evidence="5" key="1">
    <citation type="submission" date="2022-12" db="EMBL/GenBank/DDBJ databases">
        <authorList>
            <person name="Bing R.G."/>
            <person name="Willard D.J."/>
            <person name="Manesh M.J.H."/>
            <person name="Laemthong T."/>
            <person name="Crosby J.R."/>
            <person name="Kelly R.M."/>
        </authorList>
    </citation>
    <scope>NUCLEOTIDE SEQUENCE</scope>
    <source>
        <strain evidence="5">DSM 8990</strain>
    </source>
</reference>
<dbReference type="InterPro" id="IPR003439">
    <property type="entry name" value="ABC_transporter-like_ATP-bd"/>
</dbReference>
<comment type="similarity">
    <text evidence="1">Belongs to the ABC transporter superfamily.</text>
</comment>
<gene>
    <name evidence="5" type="ORF">OTK00_001976</name>
</gene>
<dbReference type="Proteomes" id="UP001164909">
    <property type="component" value="Chromosome"/>
</dbReference>
<dbReference type="InterPro" id="IPR027417">
    <property type="entry name" value="P-loop_NTPase"/>
</dbReference>
<proteinExistence type="inferred from homology"/>
<dbReference type="Pfam" id="PF00005">
    <property type="entry name" value="ABC_tran"/>
    <property type="match status" value="1"/>
</dbReference>
<dbReference type="EMBL" id="CP113865">
    <property type="protein sequence ID" value="WAM33475.1"/>
    <property type="molecule type" value="Genomic_DNA"/>
</dbReference>
<organism evidence="5 6">
    <name type="scientific">Caldicellulosiruptor morganii</name>
    <dbReference type="NCBI Taxonomy" id="1387555"/>
    <lineage>
        <taxon>Bacteria</taxon>
        <taxon>Bacillati</taxon>
        <taxon>Bacillota</taxon>
        <taxon>Bacillota incertae sedis</taxon>
        <taxon>Caldicellulosiruptorales</taxon>
        <taxon>Caldicellulosiruptoraceae</taxon>
        <taxon>Caldicellulosiruptor</taxon>
    </lineage>
</organism>
<protein>
    <submittedName>
        <fullName evidence="5">ATP-binding cassette domain-containing protein</fullName>
    </submittedName>
</protein>
<evidence type="ECO:0000313" key="6">
    <source>
        <dbReference type="Proteomes" id="UP001164909"/>
    </source>
</evidence>
<keyword evidence="2" id="KW-0547">Nucleotide-binding</keyword>
<evidence type="ECO:0000256" key="2">
    <source>
        <dbReference type="ARBA" id="ARBA00022741"/>
    </source>
</evidence>
<dbReference type="SMART" id="SM00382">
    <property type="entry name" value="AAA"/>
    <property type="match status" value="1"/>
</dbReference>
<evidence type="ECO:0000313" key="5">
    <source>
        <dbReference type="EMBL" id="WAM33475.1"/>
    </source>
</evidence>
<evidence type="ECO:0000256" key="1">
    <source>
        <dbReference type="ARBA" id="ARBA00005417"/>
    </source>
</evidence>